<dbReference type="AlphaFoldDB" id="A0A6C0E7A0"/>
<proteinExistence type="predicted"/>
<dbReference type="SUPFAM" id="SSF56112">
    <property type="entry name" value="Protein kinase-like (PK-like)"/>
    <property type="match status" value="1"/>
</dbReference>
<organism evidence="2">
    <name type="scientific">viral metagenome</name>
    <dbReference type="NCBI Taxonomy" id="1070528"/>
    <lineage>
        <taxon>unclassified sequences</taxon>
        <taxon>metagenomes</taxon>
        <taxon>organismal metagenomes</taxon>
    </lineage>
</organism>
<evidence type="ECO:0000259" key="1">
    <source>
        <dbReference type="Pfam" id="PF01636"/>
    </source>
</evidence>
<dbReference type="Gene3D" id="3.90.1200.10">
    <property type="match status" value="1"/>
</dbReference>
<dbReference type="InterPro" id="IPR002575">
    <property type="entry name" value="Aminoglycoside_PTrfase"/>
</dbReference>
<evidence type="ECO:0000313" key="2">
    <source>
        <dbReference type="EMBL" id="QHT25046.1"/>
    </source>
</evidence>
<dbReference type="Pfam" id="PF01636">
    <property type="entry name" value="APH"/>
    <property type="match status" value="1"/>
</dbReference>
<dbReference type="EMBL" id="MN739754">
    <property type="protein sequence ID" value="QHT25046.1"/>
    <property type="molecule type" value="Genomic_DNA"/>
</dbReference>
<reference evidence="2" key="1">
    <citation type="journal article" date="2020" name="Nature">
        <title>Giant virus diversity and host interactions through global metagenomics.</title>
        <authorList>
            <person name="Schulz F."/>
            <person name="Roux S."/>
            <person name="Paez-Espino D."/>
            <person name="Jungbluth S."/>
            <person name="Walsh D.A."/>
            <person name="Denef V.J."/>
            <person name="McMahon K.D."/>
            <person name="Konstantinidis K.T."/>
            <person name="Eloe-Fadrosh E.A."/>
            <person name="Kyrpides N.C."/>
            <person name="Woyke T."/>
        </authorList>
    </citation>
    <scope>NUCLEOTIDE SEQUENCE</scope>
    <source>
        <strain evidence="2">GVMAG-M-3300023179-150</strain>
    </source>
</reference>
<accession>A0A6C0E7A0</accession>
<sequence length="351" mass="41824">MTHIIKVKNYQDMINHYGQTNGSKSDTYQSRKRVREESLSGEIENFELAPKRLKVDEYDSPRTILKVESIKYQNMLSWWSLDTKNYFIREHLVREALKTFENNKFTEFNDGIFYRFNEDKDRSEYMLYQKISKIYIHDINCEDWSKIIYSSGEVLGKLHSKLWNDIEDNLPLNNTPHIKELNSFELDDVFNFYAKTLRDMNYTGYIFPGLDNLRYQFRLLYDELKLSDDPKVLVHGNFTTSNILIDNKRKTVKSIIGWGEAGIGSPLADWVNIHLSFIDYGLNDPIIMDWFLKGYQKNCHPSIIPLIQNYKKILGLWSRLMAYAMETINLWIYDNNYPERQIKYSKWLEII</sequence>
<dbReference type="InterPro" id="IPR011009">
    <property type="entry name" value="Kinase-like_dom_sf"/>
</dbReference>
<name>A0A6C0E7A0_9ZZZZ</name>
<protein>
    <recommendedName>
        <fullName evidence="1">Aminoglycoside phosphotransferase domain-containing protein</fullName>
    </recommendedName>
</protein>
<feature type="domain" description="Aminoglycoside phosphotransferase" evidence="1">
    <location>
        <begin position="204"/>
        <end position="274"/>
    </location>
</feature>